<proteinExistence type="predicted"/>
<sequence>MGKSWSYSLKKDDFPAIPSALGIKLEGLVEEIRKTLSKFIDQTTDETQSVAILEALEKEFERRPAAEVRLRRRRPAKRRPAEAGPKGRKSDRNAGSRGRWKRREASRDRRDTARPAQQDYAKEAKQVREWSFRYDGNEKPLEFLEQVKR</sequence>
<evidence type="ECO:0000313" key="2">
    <source>
        <dbReference type="EMBL" id="DAA03143.1"/>
    </source>
</evidence>
<gene>
    <name evidence="2" type="ORF">HDC11652</name>
</gene>
<evidence type="ECO:0000256" key="1">
    <source>
        <dbReference type="SAM" id="MobiDB-lite"/>
    </source>
</evidence>
<protein>
    <submittedName>
        <fullName evidence="2">HDC11652</fullName>
    </submittedName>
</protein>
<feature type="region of interest" description="Disordered" evidence="1">
    <location>
        <begin position="64"/>
        <end position="124"/>
    </location>
</feature>
<organism evidence="2">
    <name type="scientific">Drosophila melanogaster</name>
    <name type="common">Fruit fly</name>
    <dbReference type="NCBI Taxonomy" id="7227"/>
    <lineage>
        <taxon>Eukaryota</taxon>
        <taxon>Metazoa</taxon>
        <taxon>Ecdysozoa</taxon>
        <taxon>Arthropoda</taxon>
        <taxon>Hexapoda</taxon>
        <taxon>Insecta</taxon>
        <taxon>Pterygota</taxon>
        <taxon>Neoptera</taxon>
        <taxon>Endopterygota</taxon>
        <taxon>Diptera</taxon>
        <taxon>Brachycera</taxon>
        <taxon>Muscomorpha</taxon>
        <taxon>Ephydroidea</taxon>
        <taxon>Drosophilidae</taxon>
        <taxon>Drosophila</taxon>
        <taxon>Sophophora</taxon>
    </lineage>
</organism>
<reference evidence="2" key="1">
    <citation type="journal article" date="2003" name="Genome Biol.">
        <title>An integrated gene annotation and transcriptional profiling approach towards the full gene content of the Drosophila genome.</title>
        <authorList>
            <person name="Hild M."/>
            <person name="Beckmann B."/>
            <person name="Haas S.A."/>
            <person name="Koch B."/>
            <person name="Solovyev V."/>
            <person name="Busold C."/>
            <person name="Fellenberg K."/>
            <person name="Boutros M."/>
            <person name="Vingron M."/>
            <person name="Sauer F."/>
            <person name="Hoheisel J.D."/>
            <person name="Paro R."/>
        </authorList>
    </citation>
    <scope>NUCLEOTIDE SEQUENCE</scope>
</reference>
<name>Q6IKR6_DROME</name>
<feature type="compositionally biased region" description="Basic and acidic residues" evidence="1">
    <location>
        <begin position="103"/>
        <end position="113"/>
    </location>
</feature>
<dbReference type="AlphaFoldDB" id="Q6IKR6"/>
<accession>Q6IKR6</accession>
<dbReference type="EMBL" id="BK002300">
    <property type="protein sequence ID" value="DAA03143.1"/>
    <property type="molecule type" value="Genomic_DNA"/>
</dbReference>